<comment type="caution">
    <text evidence="3">The sequence shown here is derived from an EMBL/GenBank/DDBJ whole genome shotgun (WGS) entry which is preliminary data.</text>
</comment>
<dbReference type="EMBL" id="ATCN01000034">
    <property type="protein sequence ID" value="EPR80027.1"/>
    <property type="molecule type" value="Genomic_DNA"/>
</dbReference>
<protein>
    <submittedName>
        <fullName evidence="3">Uncharacterized protein</fullName>
    </submittedName>
</protein>
<dbReference type="Proteomes" id="UP000014978">
    <property type="component" value="Unassembled WGS sequence"/>
</dbReference>
<feature type="region of interest" description="Disordered" evidence="1">
    <location>
        <begin position="756"/>
        <end position="779"/>
    </location>
</feature>
<keyword evidence="2" id="KW-1133">Transmembrane helix</keyword>
<dbReference type="AlphaFoldDB" id="S7WE26"/>
<dbReference type="InParanoid" id="S7WE26"/>
<accession>S7WE26</accession>
<evidence type="ECO:0000313" key="4">
    <source>
        <dbReference type="Proteomes" id="UP000014978"/>
    </source>
</evidence>
<keyword evidence="2" id="KW-0812">Transmembrane</keyword>
<evidence type="ECO:0000256" key="1">
    <source>
        <dbReference type="SAM" id="MobiDB-lite"/>
    </source>
</evidence>
<keyword evidence="4" id="KW-1185">Reference proteome</keyword>
<keyword evidence="2" id="KW-0472">Membrane</keyword>
<dbReference type="VEuPathDB" id="MicrosporidiaDB:SLOPH_967"/>
<reference evidence="4" key="1">
    <citation type="journal article" date="2013" name="PLoS Genet.">
        <title>The genome of Spraguea lophii and the basis of host-microsporidian interactions.</title>
        <authorList>
            <person name="Campbell S.E."/>
            <person name="Williams T.A."/>
            <person name="Yousuf A."/>
            <person name="Soanes D.M."/>
            <person name="Paszkiewicz K.H."/>
            <person name="Williams B.A.P."/>
        </authorList>
    </citation>
    <scope>NUCLEOTIDE SEQUENCE [LARGE SCALE GENOMIC DNA]</scope>
    <source>
        <strain evidence="4">42_110</strain>
    </source>
</reference>
<proteinExistence type="predicted"/>
<feature type="region of interest" description="Disordered" evidence="1">
    <location>
        <begin position="87"/>
        <end position="123"/>
    </location>
</feature>
<organism evidence="3 4">
    <name type="scientific">Spraguea lophii (strain 42_110)</name>
    <name type="common">Microsporidian parasite</name>
    <dbReference type="NCBI Taxonomy" id="1358809"/>
    <lineage>
        <taxon>Eukaryota</taxon>
        <taxon>Fungi</taxon>
        <taxon>Fungi incertae sedis</taxon>
        <taxon>Microsporidia</taxon>
        <taxon>Spragueidae</taxon>
        <taxon>Spraguea</taxon>
    </lineage>
</organism>
<sequence>MSFIGAHKKLSIGVAVCFVCALGGCVVYYSFFKAGNENVTSETKTSTCFSDAYLSMEKIKNESKSISEKCVGDCDKEVLEVKGEILKGPDENSSKTEVKNDEMEKSGKEDKKLDQETVDENGQIQEKYEGGVLNATISSKVEFNLKSVIKFLTMLLQEKKNKSEKEDLNKDKCLSVESGVCEYVDDNIPKDKKPEVETQEDIKAKVNLAKNIKENIVESIGNETSIINDMENPEEFEKFVTPFVSAMMKKEIRKLTHMYDLTDRNIVEIKKSERFNEDKITPPVKPKKIFKRKEMIQGFKPCSKNFSKNQPDNSNELKNNAQTSFVEKRDVVETNESVTVAETSLNTQSDDSKELKNNAQTSFAGIEDCVKPNESDPVVEAYFSVRSDNSDEIKNNVQASFIEKKDVVETNDAPIENEQNDSSKIKIPLNPDFIPIDIINCEEKDIIEYSKKLLKQYNVINTRLETILCRLEACDEELANSSSEDSLDLAELFGHPFDPAKEKKEIHNPQNHPSQVTSNDIEMSVQSDFFPEGPGSTSSPIIYTGETVDEVKTVKDIEKSTLNTTESFYDTRKMLGIFDKEYLTLDESEKAIYKRFIALIRIIAKSEINIYHRSSSCENKKVIGDHNTEGVQPFNTDDYCDTEKCTLCLDPKIKECENTVEINKYESTGSKPLSNQYIPQYGTTDYLCDKTPDDELPTGFKILSDDVLASLSEPVEAFIPLEKKNHDSQKKEMTFSEYQNKFKRLSNRKPRDVLLSLSQPAPDSVPVEKKDKDSRKKKVTFSQYEYSNNPSFEMKDPEFTYKDSQQIELDKITDNILGKYIPYSSTRKLKHHNN</sequence>
<dbReference type="HOGENOM" id="CLU_340443_0_0_1"/>
<gene>
    <name evidence="3" type="ORF">SLOPH_967</name>
</gene>
<evidence type="ECO:0000256" key="2">
    <source>
        <dbReference type="SAM" id="Phobius"/>
    </source>
</evidence>
<feature type="compositionally biased region" description="Basic and acidic residues" evidence="1">
    <location>
        <begin position="87"/>
        <end position="115"/>
    </location>
</feature>
<feature type="transmembrane region" description="Helical" evidence="2">
    <location>
        <begin position="12"/>
        <end position="31"/>
    </location>
</feature>
<name>S7WE26_SPRLO</name>
<evidence type="ECO:0000313" key="3">
    <source>
        <dbReference type="EMBL" id="EPR80027.1"/>
    </source>
</evidence>